<evidence type="ECO:0000313" key="2">
    <source>
        <dbReference type="Proteomes" id="UP000602510"/>
    </source>
</evidence>
<protein>
    <recommendedName>
        <fullName evidence="3">DDE Tnp4 domain-containing protein</fullName>
    </recommendedName>
</protein>
<accession>A0A833T851</accession>
<name>A0A833T851_PHYIN</name>
<comment type="caution">
    <text evidence="1">The sequence shown here is derived from an EMBL/GenBank/DDBJ whole genome shotgun (WGS) entry which is preliminary data.</text>
</comment>
<dbReference type="AlphaFoldDB" id="A0A833T851"/>
<reference evidence="1" key="1">
    <citation type="submission" date="2020-04" db="EMBL/GenBank/DDBJ databases">
        <title>Hybrid Assembly of Korean Phytophthora infestans isolates.</title>
        <authorList>
            <person name="Prokchorchik M."/>
            <person name="Lee Y."/>
            <person name="Seo J."/>
            <person name="Cho J.-H."/>
            <person name="Park Y.-E."/>
            <person name="Jang D.-C."/>
            <person name="Im J.-S."/>
            <person name="Choi J.-G."/>
            <person name="Park H.-J."/>
            <person name="Lee G.-B."/>
            <person name="Lee Y.-G."/>
            <person name="Hong S.-Y."/>
            <person name="Cho K."/>
            <person name="Sohn K.H."/>
        </authorList>
    </citation>
    <scope>NUCLEOTIDE SEQUENCE</scope>
    <source>
        <strain evidence="1">KR_1_A1</strain>
    </source>
</reference>
<organism evidence="1 2">
    <name type="scientific">Phytophthora infestans</name>
    <name type="common">Potato late blight agent</name>
    <name type="synonym">Botrytis infestans</name>
    <dbReference type="NCBI Taxonomy" id="4787"/>
    <lineage>
        <taxon>Eukaryota</taxon>
        <taxon>Sar</taxon>
        <taxon>Stramenopiles</taxon>
        <taxon>Oomycota</taxon>
        <taxon>Peronosporomycetes</taxon>
        <taxon>Peronosporales</taxon>
        <taxon>Peronosporaceae</taxon>
        <taxon>Phytophthora</taxon>
    </lineage>
</organism>
<sequence length="96" mass="11242">MGLYTIRRQSSVPITLEQEATNVAISHDCVIVDNYFGRLCTLWAVCSDKYRWQEPNYELNFRACVTLTNIHVRVHPLRVNDEANYASYQRRLYTIG</sequence>
<dbReference type="Proteomes" id="UP000602510">
    <property type="component" value="Unassembled WGS sequence"/>
</dbReference>
<proteinExistence type="predicted"/>
<dbReference type="EMBL" id="WSZM01000120">
    <property type="protein sequence ID" value="KAF4041535.1"/>
    <property type="molecule type" value="Genomic_DNA"/>
</dbReference>
<evidence type="ECO:0000313" key="1">
    <source>
        <dbReference type="EMBL" id="KAF4041535.1"/>
    </source>
</evidence>
<gene>
    <name evidence="1" type="ORF">GN244_ATG06208</name>
</gene>
<evidence type="ECO:0008006" key="3">
    <source>
        <dbReference type="Google" id="ProtNLM"/>
    </source>
</evidence>
<keyword evidence="2" id="KW-1185">Reference proteome</keyword>